<dbReference type="EMBL" id="BKCJ010498664">
    <property type="protein sequence ID" value="GFA84289.1"/>
    <property type="molecule type" value="Genomic_DNA"/>
</dbReference>
<feature type="compositionally biased region" description="Polar residues" evidence="1">
    <location>
        <begin position="132"/>
        <end position="141"/>
    </location>
</feature>
<sequence>MAGKRLIYKRDSGKNNYQRLNKGTNVSNGGGIKNGGGLNSSANSYANVVKKPTGVKETIDDTPTMVLDESCLNNEEFSLCLLGKTCWVRAIEVPGWMSDFEDDCDDDDFNKPQSKDPFGVYMLLNKKKKVTNNEGESQNSPTYPPGFTPNDNAEDNINTSNVEPVERGHNGDKEEGEFVVSQNQDRNDTDVDANESTCSGHFKKYNGPRTGGSIIQLIEDLVNVGQTMGYDMTGCMKNMENIIESLGRTLWDYLCFTICNWDGDVVTMGDFNEVRDSSEIFGSVFNKHGAKLFNDFIAKAGLTEVPLGGYIFTWCHKTASKMSKLDRFLVSDSLLCNCPRISSVTLDRYLSDHRPILLRESIYDYGPVPFKFYHYWFEIDGFDKLVEDSWNEIHVVDNNAYMRFMKKLKLLKERIKAWNSSYRELTNCRKNTLKTELTNLDSTLDR</sequence>
<protein>
    <submittedName>
        <fullName evidence="2">RNA-directed DNA polymerase, eukaryota</fullName>
    </submittedName>
</protein>
<gene>
    <name evidence="2" type="ORF">Tci_656261</name>
</gene>
<dbReference type="PANTHER" id="PTHR33710">
    <property type="entry name" value="BNAC02G09200D PROTEIN"/>
    <property type="match status" value="1"/>
</dbReference>
<keyword evidence="2" id="KW-0695">RNA-directed DNA polymerase</keyword>
<name>A0A699KB43_TANCI</name>
<accession>A0A699KB43</accession>
<keyword evidence="2" id="KW-0808">Transferase</keyword>
<dbReference type="InterPro" id="IPR036691">
    <property type="entry name" value="Endo/exonu/phosph_ase_sf"/>
</dbReference>
<reference evidence="2" key="1">
    <citation type="journal article" date="2019" name="Sci. Rep.">
        <title>Draft genome of Tanacetum cinerariifolium, the natural source of mosquito coil.</title>
        <authorList>
            <person name="Yamashiro T."/>
            <person name="Shiraishi A."/>
            <person name="Satake H."/>
            <person name="Nakayama K."/>
        </authorList>
    </citation>
    <scope>NUCLEOTIDE SEQUENCE</scope>
</reference>
<comment type="caution">
    <text evidence="2">The sequence shown here is derived from an EMBL/GenBank/DDBJ whole genome shotgun (WGS) entry which is preliminary data.</text>
</comment>
<organism evidence="2">
    <name type="scientific">Tanacetum cinerariifolium</name>
    <name type="common">Dalmatian daisy</name>
    <name type="synonym">Chrysanthemum cinerariifolium</name>
    <dbReference type="NCBI Taxonomy" id="118510"/>
    <lineage>
        <taxon>Eukaryota</taxon>
        <taxon>Viridiplantae</taxon>
        <taxon>Streptophyta</taxon>
        <taxon>Embryophyta</taxon>
        <taxon>Tracheophyta</taxon>
        <taxon>Spermatophyta</taxon>
        <taxon>Magnoliopsida</taxon>
        <taxon>eudicotyledons</taxon>
        <taxon>Gunneridae</taxon>
        <taxon>Pentapetalae</taxon>
        <taxon>asterids</taxon>
        <taxon>campanulids</taxon>
        <taxon>Asterales</taxon>
        <taxon>Asteraceae</taxon>
        <taxon>Asteroideae</taxon>
        <taxon>Anthemideae</taxon>
        <taxon>Anthemidinae</taxon>
        <taxon>Tanacetum</taxon>
    </lineage>
</organism>
<feature type="region of interest" description="Disordered" evidence="1">
    <location>
        <begin position="130"/>
        <end position="154"/>
    </location>
</feature>
<proteinExistence type="predicted"/>
<dbReference type="AlphaFoldDB" id="A0A699KB43"/>
<dbReference type="GO" id="GO:0003964">
    <property type="term" value="F:RNA-directed DNA polymerase activity"/>
    <property type="evidence" value="ECO:0007669"/>
    <property type="project" value="UniProtKB-KW"/>
</dbReference>
<evidence type="ECO:0000256" key="1">
    <source>
        <dbReference type="SAM" id="MobiDB-lite"/>
    </source>
</evidence>
<keyword evidence="2" id="KW-0548">Nucleotidyltransferase</keyword>
<evidence type="ECO:0000313" key="2">
    <source>
        <dbReference type="EMBL" id="GFA84289.1"/>
    </source>
</evidence>
<feature type="compositionally biased region" description="Polar residues" evidence="1">
    <location>
        <begin position="15"/>
        <end position="26"/>
    </location>
</feature>
<dbReference type="SUPFAM" id="SSF56219">
    <property type="entry name" value="DNase I-like"/>
    <property type="match status" value="1"/>
</dbReference>
<dbReference type="PANTHER" id="PTHR33710:SF64">
    <property type="entry name" value="ENDONUCLEASE_EXONUCLEASE_PHOSPHATASE DOMAIN-CONTAINING PROTEIN"/>
    <property type="match status" value="1"/>
</dbReference>
<dbReference type="Gene3D" id="3.60.10.10">
    <property type="entry name" value="Endonuclease/exonuclease/phosphatase"/>
    <property type="match status" value="1"/>
</dbReference>
<feature type="region of interest" description="Disordered" evidence="1">
    <location>
        <begin position="15"/>
        <end position="35"/>
    </location>
</feature>